<gene>
    <name evidence="2" type="ORF">GCM10022286_22800</name>
</gene>
<accession>A0ABP7ZLF5</accession>
<reference evidence="2" key="1">
    <citation type="journal article" date="2014" name="Int. J. Syst. Evol. Microbiol.">
        <title>Complete genome of a new Firmicutes species belonging to the dominant human colonic microbiota ('Ruminococcus bicirculans') reveals two chromosomes and a selective capacity to utilize plant glucans.</title>
        <authorList>
            <consortium name="NISC Comparative Sequencing Program"/>
            <person name="Wegmann U."/>
            <person name="Louis P."/>
            <person name="Goesmann A."/>
            <person name="Henrissat B."/>
            <person name="Duncan S.H."/>
            <person name="Flint H.J."/>
        </authorList>
    </citation>
    <scope>NUCLEOTIDE SEQUENCE</scope>
    <source>
        <strain evidence="2">JCM 17590</strain>
    </source>
</reference>
<keyword evidence="1" id="KW-0812">Transmembrane</keyword>
<dbReference type="Pfam" id="PF06993">
    <property type="entry name" value="DUF1304"/>
    <property type="match status" value="1"/>
</dbReference>
<evidence type="ECO:0000313" key="3">
    <source>
        <dbReference type="Proteomes" id="UP001415169"/>
    </source>
</evidence>
<evidence type="ECO:0000313" key="2">
    <source>
        <dbReference type="EMBL" id="GAA4163004.1"/>
    </source>
</evidence>
<protein>
    <submittedName>
        <fullName evidence="2">DUF1304 domain-containing protein</fullName>
    </submittedName>
</protein>
<dbReference type="EMBL" id="BAABBV010000001">
    <property type="protein sequence ID" value="GAA4163004.1"/>
    <property type="molecule type" value="Genomic_DNA"/>
</dbReference>
<sequence length="136" mass="14480">MILVIACVIVCLAAVLHVYIFWMESFGWRRPVVWRRFNVADQEQADSTAELAYNQGFYNLFLAVGAIIGVVLLTVSSPGRPPHDAGYALVFLSTGSMLAASLVLLTLGRRFAAAALTQGLAPLVGLGLTVIAATTA</sequence>
<reference evidence="2" key="2">
    <citation type="submission" date="2023-12" db="EMBL/GenBank/DDBJ databases">
        <authorList>
            <person name="Sun Q."/>
            <person name="Inoue M."/>
        </authorList>
    </citation>
    <scope>NUCLEOTIDE SEQUENCE</scope>
    <source>
        <strain evidence="2">JCM 17590</strain>
    </source>
</reference>
<name>A0ABP7ZLF5_9MICO</name>
<organism evidence="2 3">
    <name type="scientific">Gryllotalpicola daejeonensis</name>
    <dbReference type="NCBI Taxonomy" id="993087"/>
    <lineage>
        <taxon>Bacteria</taxon>
        <taxon>Bacillati</taxon>
        <taxon>Actinomycetota</taxon>
        <taxon>Actinomycetes</taxon>
        <taxon>Micrococcales</taxon>
        <taxon>Microbacteriaceae</taxon>
        <taxon>Gryllotalpicola</taxon>
    </lineage>
</organism>
<dbReference type="Proteomes" id="UP001415169">
    <property type="component" value="Unassembled WGS sequence"/>
</dbReference>
<dbReference type="PANTHER" id="PTHR38446:SF1">
    <property type="entry name" value="BLL0914 PROTEIN"/>
    <property type="match status" value="1"/>
</dbReference>
<keyword evidence="1" id="KW-0472">Membrane</keyword>
<comment type="caution">
    <text evidence="2">The sequence shown here is derived from an EMBL/GenBank/DDBJ whole genome shotgun (WGS) entry which is preliminary data.</text>
</comment>
<feature type="transmembrane region" description="Helical" evidence="1">
    <location>
        <begin position="87"/>
        <end position="105"/>
    </location>
</feature>
<dbReference type="InterPro" id="IPR009732">
    <property type="entry name" value="DUF1304"/>
</dbReference>
<keyword evidence="1" id="KW-1133">Transmembrane helix</keyword>
<proteinExistence type="predicted"/>
<evidence type="ECO:0000256" key="1">
    <source>
        <dbReference type="SAM" id="Phobius"/>
    </source>
</evidence>
<keyword evidence="3" id="KW-1185">Reference proteome</keyword>
<dbReference type="PANTHER" id="PTHR38446">
    <property type="entry name" value="BLL0914 PROTEIN"/>
    <property type="match status" value="1"/>
</dbReference>
<feature type="transmembrane region" description="Helical" evidence="1">
    <location>
        <begin position="111"/>
        <end position="133"/>
    </location>
</feature>
<dbReference type="RefSeq" id="WP_344791903.1">
    <property type="nucleotide sequence ID" value="NZ_BAABBV010000001.1"/>
</dbReference>
<feature type="transmembrane region" description="Helical" evidence="1">
    <location>
        <begin position="56"/>
        <end position="75"/>
    </location>
</feature>